<gene>
    <name evidence="4" type="primary">prfB</name>
    <name evidence="7" type="ORF">A2Z24_00640</name>
</gene>
<dbReference type="EMBL" id="MHCT01000031">
    <property type="protein sequence ID" value="OGY25349.1"/>
    <property type="molecule type" value="Genomic_DNA"/>
</dbReference>
<dbReference type="PANTHER" id="PTHR43116:SF3">
    <property type="entry name" value="CLASS I PEPTIDE CHAIN RELEASE FACTOR"/>
    <property type="match status" value="1"/>
</dbReference>
<dbReference type="InterPro" id="IPR004374">
    <property type="entry name" value="PrfB"/>
</dbReference>
<dbReference type="NCBIfam" id="TIGR00020">
    <property type="entry name" value="prfB"/>
    <property type="match status" value="1"/>
</dbReference>
<comment type="subcellular location">
    <subcellularLocation>
        <location evidence="4">Cytoplasm</location>
    </subcellularLocation>
</comment>
<evidence type="ECO:0000256" key="2">
    <source>
        <dbReference type="ARBA" id="ARBA00022481"/>
    </source>
</evidence>
<sequence length="346" mass="38735">MQKNLAGLEAKLNLAQKRDRLSNLNRQATKSDFWQDTTSANTVMEEISLLKKKTELFDGLKERLGTDLELTKETGLETDLEKEVAEIEEAVKKLEFNLFLNGQYDTGAAILSLHAGQGGTEAMDWAAILLRMYLRFAERKGWKTSLLSETRGEEAGIKSADVEINGPYAYGFLKNEAGAHRLVRQSPFNADHLRQTSFALVEVLPVIEAVGEVKIDHDDLEIETFRSSGPGGQNVQKVETAVRIRHKPTGITVTTQSERSQAQNKENALKLLRAKIFKLEAGKRETEEKKLKGEYKTASWGNQIRSYVLHPYKMVKDLRTGVETGDPLAVLDGDLDKFIEAEIARS</sequence>
<evidence type="ECO:0000256" key="1">
    <source>
        <dbReference type="ARBA" id="ARBA00010835"/>
    </source>
</evidence>
<name>A0A1G1WCC7_9BACT</name>
<dbReference type="Gene3D" id="3.30.160.20">
    <property type="match status" value="1"/>
</dbReference>
<dbReference type="Gene3D" id="3.30.70.1660">
    <property type="match status" value="1"/>
</dbReference>
<accession>A0A1G1WCC7</accession>
<dbReference type="SMART" id="SM00937">
    <property type="entry name" value="PCRF"/>
    <property type="match status" value="1"/>
</dbReference>
<dbReference type="STRING" id="1802597.A2Z24_00640"/>
<dbReference type="PANTHER" id="PTHR43116">
    <property type="entry name" value="PEPTIDE CHAIN RELEASE FACTOR 2"/>
    <property type="match status" value="1"/>
</dbReference>
<keyword evidence="4" id="KW-0963">Cytoplasm</keyword>
<reference evidence="7 8" key="1">
    <citation type="journal article" date="2016" name="Nat. Commun.">
        <title>Thousands of microbial genomes shed light on interconnected biogeochemical processes in an aquifer system.</title>
        <authorList>
            <person name="Anantharaman K."/>
            <person name="Brown C.T."/>
            <person name="Hug L.A."/>
            <person name="Sharon I."/>
            <person name="Castelle C.J."/>
            <person name="Probst A.J."/>
            <person name="Thomas B.C."/>
            <person name="Singh A."/>
            <person name="Wilkins M.J."/>
            <person name="Karaoz U."/>
            <person name="Brodie E.L."/>
            <person name="Williams K.H."/>
            <person name="Hubbard S.S."/>
            <person name="Banfield J.F."/>
        </authorList>
    </citation>
    <scope>NUCLEOTIDE SEQUENCE [LARGE SCALE GENOMIC DNA]</scope>
</reference>
<comment type="PTM">
    <text evidence="4">Methylated by PrmC. Methylation increases the termination efficiency of RF2.</text>
</comment>
<dbReference type="SUPFAM" id="SSF75620">
    <property type="entry name" value="Release factor"/>
    <property type="match status" value="1"/>
</dbReference>
<dbReference type="GO" id="GO:0005737">
    <property type="term" value="C:cytoplasm"/>
    <property type="evidence" value="ECO:0007669"/>
    <property type="project" value="UniProtKB-SubCell"/>
</dbReference>
<dbReference type="HAMAP" id="MF_00094">
    <property type="entry name" value="Rel_fac_2"/>
    <property type="match status" value="1"/>
</dbReference>
<dbReference type="InterPro" id="IPR005139">
    <property type="entry name" value="PCRF"/>
</dbReference>
<evidence type="ECO:0000259" key="6">
    <source>
        <dbReference type="SMART" id="SM00937"/>
    </source>
</evidence>
<comment type="similarity">
    <text evidence="1 4">Belongs to the prokaryotic/mitochondrial release factor family.</text>
</comment>
<comment type="caution">
    <text evidence="7">The sequence shown here is derived from an EMBL/GenBank/DDBJ whole genome shotgun (WGS) entry which is preliminary data.</text>
</comment>
<dbReference type="GO" id="GO:0016149">
    <property type="term" value="F:translation release factor activity, codon specific"/>
    <property type="evidence" value="ECO:0007669"/>
    <property type="project" value="UniProtKB-UniRule"/>
</dbReference>
<dbReference type="AlphaFoldDB" id="A0A1G1WCC7"/>
<feature type="modified residue" description="N5-methylglutamine" evidence="4">
    <location>
        <position position="233"/>
    </location>
</feature>
<evidence type="ECO:0000256" key="5">
    <source>
        <dbReference type="NCBIfam" id="TIGR00020"/>
    </source>
</evidence>
<evidence type="ECO:0000256" key="4">
    <source>
        <dbReference type="HAMAP-Rule" id="MF_00094"/>
    </source>
</evidence>
<organism evidence="7 8">
    <name type="scientific">Candidatus Woykebacteria bacterium RBG_16_44_10</name>
    <dbReference type="NCBI Taxonomy" id="1802597"/>
    <lineage>
        <taxon>Bacteria</taxon>
        <taxon>Candidatus Woykeibacteriota</taxon>
    </lineage>
</organism>
<dbReference type="InterPro" id="IPR000352">
    <property type="entry name" value="Pep_chain_release_fac_I"/>
</dbReference>
<keyword evidence="2 4" id="KW-0488">Methylation</keyword>
<evidence type="ECO:0000313" key="8">
    <source>
        <dbReference type="Proteomes" id="UP000177588"/>
    </source>
</evidence>
<evidence type="ECO:0000256" key="3">
    <source>
        <dbReference type="ARBA" id="ARBA00022917"/>
    </source>
</evidence>
<dbReference type="Proteomes" id="UP000177588">
    <property type="component" value="Unassembled WGS sequence"/>
</dbReference>
<keyword evidence="3 4" id="KW-0648">Protein biosynthesis</keyword>
<dbReference type="Pfam" id="PF03462">
    <property type="entry name" value="PCRF"/>
    <property type="match status" value="1"/>
</dbReference>
<feature type="domain" description="Peptide chain release factor" evidence="6">
    <location>
        <begin position="69"/>
        <end position="176"/>
    </location>
</feature>
<protein>
    <recommendedName>
        <fullName evidence="4 5">Peptide chain release factor 2</fullName>
        <shortName evidence="4">RF-2</shortName>
    </recommendedName>
</protein>
<comment type="function">
    <text evidence="4">Peptide chain release factor 2 directs the termination of translation in response to the peptide chain termination codons UGA and UAA.</text>
</comment>
<evidence type="ECO:0000313" key="7">
    <source>
        <dbReference type="EMBL" id="OGY25349.1"/>
    </source>
</evidence>
<dbReference type="InterPro" id="IPR045853">
    <property type="entry name" value="Pep_chain_release_fac_I_sf"/>
</dbReference>
<dbReference type="Pfam" id="PF00472">
    <property type="entry name" value="RF-1"/>
    <property type="match status" value="1"/>
</dbReference>
<dbReference type="Gene3D" id="1.20.58.410">
    <property type="entry name" value="Release factor"/>
    <property type="match status" value="1"/>
</dbReference>
<proteinExistence type="inferred from homology"/>